<evidence type="ECO:0000313" key="2">
    <source>
        <dbReference type="Proteomes" id="UP001284771"/>
    </source>
</evidence>
<dbReference type="Proteomes" id="UP001284771">
    <property type="component" value="Unassembled WGS sequence"/>
</dbReference>
<accession>A0ABU4JBR5</accession>
<dbReference type="RefSeq" id="WP_025909785.1">
    <property type="nucleotide sequence ID" value="NZ_CANLXW010000049.1"/>
</dbReference>
<name>A0ABU4JBR5_9BACI</name>
<sequence length="65" mass="7822">MMNEKDLDVMTVEERKVIDKLKMEMLNAVSLHDLRFYKQEIQRIKEQAKKRHGFFKTLQVAAEKL</sequence>
<comment type="caution">
    <text evidence="1">The sequence shown here is derived from an EMBL/GenBank/DDBJ whole genome shotgun (WGS) entry which is preliminary data.</text>
</comment>
<reference evidence="2" key="1">
    <citation type="submission" date="2023-07" db="EMBL/GenBank/DDBJ databases">
        <title>Draft genomic sequences of Priestia flexa CCM isolated from the soil of an abandoned mine contaminated by free cyanide in the high Andean zone of Tacna, Peru.</title>
        <authorList>
            <person name="Caceda Quiroz C.J."/>
            <person name="Maraza Chooque G.J."/>
            <person name="Fora Quispe G.L."/>
            <person name="Carpio Mamani M."/>
        </authorList>
    </citation>
    <scope>NUCLEOTIDE SEQUENCE [LARGE SCALE GENOMIC DNA]</scope>
    <source>
        <strain evidence="2">CCM</strain>
    </source>
</reference>
<evidence type="ECO:0008006" key="3">
    <source>
        <dbReference type="Google" id="ProtNLM"/>
    </source>
</evidence>
<evidence type="ECO:0000313" key="1">
    <source>
        <dbReference type="EMBL" id="MDW8518443.1"/>
    </source>
</evidence>
<protein>
    <recommendedName>
        <fullName evidence="3">50S ribosomal protein L29</fullName>
    </recommendedName>
</protein>
<dbReference type="EMBL" id="JAWUZT010000108">
    <property type="protein sequence ID" value="MDW8518443.1"/>
    <property type="molecule type" value="Genomic_DNA"/>
</dbReference>
<dbReference type="GeneID" id="93683623"/>
<proteinExistence type="predicted"/>
<keyword evidence="2" id="KW-1185">Reference proteome</keyword>
<gene>
    <name evidence="1" type="ORF">RIB56_20250</name>
</gene>
<organism evidence="1 2">
    <name type="scientific">Priestia flexa</name>
    <dbReference type="NCBI Taxonomy" id="86664"/>
    <lineage>
        <taxon>Bacteria</taxon>
        <taxon>Bacillati</taxon>
        <taxon>Bacillota</taxon>
        <taxon>Bacilli</taxon>
        <taxon>Bacillales</taxon>
        <taxon>Bacillaceae</taxon>
        <taxon>Priestia</taxon>
    </lineage>
</organism>